<dbReference type="Pfam" id="PF18112">
    <property type="entry name" value="Zn-C2H2_12"/>
    <property type="match status" value="1"/>
</dbReference>
<keyword evidence="5" id="KW-0479">Metal-binding</keyword>
<comment type="catalytic activity">
    <reaction evidence="1">
        <text>S-ubiquitinyl-[E2 ubiquitin-conjugating enzyme]-L-cysteine + [acceptor protein]-L-lysine = [E2 ubiquitin-conjugating enzyme]-L-cysteine + N(6)-ubiquitinyl-[acceptor protein]-L-lysine.</text>
        <dbReference type="EC" id="2.3.2.26"/>
    </reaction>
</comment>
<dbReference type="PROSITE" id="PS50237">
    <property type="entry name" value="HECT"/>
    <property type="match status" value="1"/>
</dbReference>
<proteinExistence type="predicted"/>
<dbReference type="CDD" id="cd21965">
    <property type="entry name" value="Zn-C2H2_CALCOCO1_TAX1BP1_like"/>
    <property type="match status" value="1"/>
</dbReference>
<evidence type="ECO:0000313" key="13">
    <source>
        <dbReference type="Proteomes" id="UP000187209"/>
    </source>
</evidence>
<sequence length="470" mass="54406">MGNQAMNEFVRHTSALYTNEIEHGQILQCPLCGKRFSGSINISNFENHVNKCLDSGVSANKPENMQDTHNNISLGIQRLDSAVFSPIQKNHQQPQLSPKLQHVRNNLNSLRVSWEQSYVNLQVSREDLFVDSLQLILGFSEQALRSEFHIQFKGEQAQDAGGLTKEWLNLMIKDLFSDNFRLFHLTETEEPKYTFIRNSFDPDLYTLTGKIIGKAILENIPLPCSFSILTLKHILNQKITNDDIKHISTDLFNSMKYIESHNIEGIFYETFSIIEDNGQIYDFIQDGRNIQITEETKEIYINLRAEYELKTSIEQSAEYFNKGLYSVFPKDIIIDLTPEELDFLICGTSNIDINEWRKFTLYKNEFNDKHIVIKWFWEVLGNLSQNELRDLLTFVTGTSRVPPEGFEGLKTTRGEPAQFTLEPMPWFSGALPRAHTCFNRMDLPIYRNRFELRNAILQVIQNHILGFGLE</sequence>
<evidence type="ECO:0000256" key="3">
    <source>
        <dbReference type="ARBA" id="ARBA00012485"/>
    </source>
</evidence>
<keyword evidence="6" id="KW-0863">Zinc-finger</keyword>
<name>A0A1R2AZZ7_9CILI</name>
<dbReference type="InterPro" id="IPR050409">
    <property type="entry name" value="E3_ubiq-protein_ligase"/>
</dbReference>
<evidence type="ECO:0000256" key="10">
    <source>
        <dbReference type="PROSITE-ProRule" id="PRU00104"/>
    </source>
</evidence>
<dbReference type="PANTHER" id="PTHR11254">
    <property type="entry name" value="HECT DOMAIN UBIQUITIN-PROTEIN LIGASE"/>
    <property type="match status" value="1"/>
</dbReference>
<keyword evidence="8" id="KW-0862">Zinc</keyword>
<dbReference type="InterPro" id="IPR035983">
    <property type="entry name" value="Hect_E3_ubiquitin_ligase"/>
</dbReference>
<dbReference type="Pfam" id="PF00632">
    <property type="entry name" value="HECT"/>
    <property type="match status" value="1"/>
</dbReference>
<dbReference type="SUPFAM" id="SSF56204">
    <property type="entry name" value="Hect, E3 ligase catalytic domain"/>
    <property type="match status" value="1"/>
</dbReference>
<dbReference type="AlphaFoldDB" id="A0A1R2AZZ7"/>
<evidence type="ECO:0000256" key="5">
    <source>
        <dbReference type="ARBA" id="ARBA00022723"/>
    </source>
</evidence>
<evidence type="ECO:0000313" key="12">
    <source>
        <dbReference type="EMBL" id="OMJ69950.1"/>
    </source>
</evidence>
<dbReference type="Gene3D" id="3.90.1750.10">
    <property type="entry name" value="Hect, E3 ligase catalytic domains"/>
    <property type="match status" value="1"/>
</dbReference>
<evidence type="ECO:0000256" key="4">
    <source>
        <dbReference type="ARBA" id="ARBA00022679"/>
    </source>
</evidence>
<evidence type="ECO:0000256" key="6">
    <source>
        <dbReference type="ARBA" id="ARBA00022771"/>
    </source>
</evidence>
<dbReference type="Proteomes" id="UP000187209">
    <property type="component" value="Unassembled WGS sequence"/>
</dbReference>
<dbReference type="GO" id="GO:0061630">
    <property type="term" value="F:ubiquitin protein ligase activity"/>
    <property type="evidence" value="ECO:0007669"/>
    <property type="project" value="UniProtKB-EC"/>
</dbReference>
<evidence type="ECO:0000259" key="11">
    <source>
        <dbReference type="PROSITE" id="PS50237"/>
    </source>
</evidence>
<dbReference type="PANTHER" id="PTHR11254:SF440">
    <property type="entry name" value="E3 UBIQUITIN-PROTEIN LIGASE NEDD-4"/>
    <property type="match status" value="1"/>
</dbReference>
<dbReference type="EMBL" id="MPUH01001139">
    <property type="protein sequence ID" value="OMJ69950.1"/>
    <property type="molecule type" value="Genomic_DNA"/>
</dbReference>
<dbReference type="InterPro" id="IPR000569">
    <property type="entry name" value="HECT_dom"/>
</dbReference>
<keyword evidence="9" id="KW-0175">Coiled coil</keyword>
<comment type="pathway">
    <text evidence="2">Protein modification; protein ubiquitination.</text>
</comment>
<accession>A0A1R2AZZ7</accession>
<keyword evidence="13" id="KW-1185">Reference proteome</keyword>
<reference evidence="12 13" key="1">
    <citation type="submission" date="2016-11" db="EMBL/GenBank/DDBJ databases">
        <title>The macronuclear genome of Stentor coeruleus: a giant cell with tiny introns.</title>
        <authorList>
            <person name="Slabodnick M."/>
            <person name="Ruby J.G."/>
            <person name="Reiff S.B."/>
            <person name="Swart E.C."/>
            <person name="Gosai S."/>
            <person name="Prabakaran S."/>
            <person name="Witkowska E."/>
            <person name="Larue G.E."/>
            <person name="Fisher S."/>
            <person name="Freeman R.M."/>
            <person name="Gunawardena J."/>
            <person name="Chu W."/>
            <person name="Stover N.A."/>
            <person name="Gregory B.D."/>
            <person name="Nowacki M."/>
            <person name="Derisi J."/>
            <person name="Roy S.W."/>
            <person name="Marshall W.F."/>
            <person name="Sood P."/>
        </authorList>
    </citation>
    <scope>NUCLEOTIDE SEQUENCE [LARGE SCALE GENOMIC DNA]</scope>
    <source>
        <strain evidence="12">WM001</strain>
    </source>
</reference>
<evidence type="ECO:0000256" key="1">
    <source>
        <dbReference type="ARBA" id="ARBA00000885"/>
    </source>
</evidence>
<evidence type="ECO:0000256" key="9">
    <source>
        <dbReference type="ARBA" id="ARBA00023054"/>
    </source>
</evidence>
<evidence type="ECO:0000256" key="8">
    <source>
        <dbReference type="ARBA" id="ARBA00022833"/>
    </source>
</evidence>
<dbReference type="Gene3D" id="3.30.2410.10">
    <property type="entry name" value="Hect, E3 ligase catalytic domain"/>
    <property type="match status" value="1"/>
</dbReference>
<dbReference type="GO" id="GO:0006511">
    <property type="term" value="P:ubiquitin-dependent protein catabolic process"/>
    <property type="evidence" value="ECO:0007669"/>
    <property type="project" value="TreeGrafter"/>
</dbReference>
<dbReference type="GO" id="GO:0008270">
    <property type="term" value="F:zinc ion binding"/>
    <property type="evidence" value="ECO:0007669"/>
    <property type="project" value="UniProtKB-KW"/>
</dbReference>
<feature type="domain" description="HECT" evidence="11">
    <location>
        <begin position="140"/>
        <end position="470"/>
    </location>
</feature>
<comment type="caution">
    <text evidence="12">The sequence shown here is derived from an EMBL/GenBank/DDBJ whole genome shotgun (WGS) entry which is preliminary data.</text>
</comment>
<protein>
    <recommendedName>
        <fullName evidence="3">HECT-type E3 ubiquitin transferase</fullName>
        <ecNumber evidence="3">2.3.2.26</ecNumber>
    </recommendedName>
</protein>
<feature type="active site" description="Glycyl thioester intermediate" evidence="10">
    <location>
        <position position="437"/>
    </location>
</feature>
<dbReference type="Gene3D" id="3.30.2160.10">
    <property type="entry name" value="Hect, E3 ligase catalytic domain"/>
    <property type="match status" value="1"/>
</dbReference>
<dbReference type="FunFam" id="3.30.2410.10:FF:000009">
    <property type="entry name" value="Probable E3 ubiquitin-protein ligase HECTD2"/>
    <property type="match status" value="1"/>
</dbReference>
<evidence type="ECO:0000256" key="7">
    <source>
        <dbReference type="ARBA" id="ARBA00022786"/>
    </source>
</evidence>
<dbReference type="GO" id="GO:0016567">
    <property type="term" value="P:protein ubiquitination"/>
    <property type="evidence" value="ECO:0007669"/>
    <property type="project" value="TreeGrafter"/>
</dbReference>
<keyword evidence="4" id="KW-0808">Transferase</keyword>
<organism evidence="12 13">
    <name type="scientific">Stentor coeruleus</name>
    <dbReference type="NCBI Taxonomy" id="5963"/>
    <lineage>
        <taxon>Eukaryota</taxon>
        <taxon>Sar</taxon>
        <taxon>Alveolata</taxon>
        <taxon>Ciliophora</taxon>
        <taxon>Postciliodesmatophora</taxon>
        <taxon>Heterotrichea</taxon>
        <taxon>Heterotrichida</taxon>
        <taxon>Stentoridae</taxon>
        <taxon>Stentor</taxon>
    </lineage>
</organism>
<dbReference type="InterPro" id="IPR041641">
    <property type="entry name" value="CALCOCO1/2_Zn_UBZ1"/>
</dbReference>
<keyword evidence="7 10" id="KW-0833">Ubl conjugation pathway</keyword>
<dbReference type="GO" id="GO:0005737">
    <property type="term" value="C:cytoplasm"/>
    <property type="evidence" value="ECO:0007669"/>
    <property type="project" value="TreeGrafter"/>
</dbReference>
<dbReference type="SMART" id="SM00119">
    <property type="entry name" value="HECTc"/>
    <property type="match status" value="1"/>
</dbReference>
<dbReference type="EC" id="2.3.2.26" evidence="3"/>
<dbReference type="OrthoDB" id="8068875at2759"/>
<evidence type="ECO:0000256" key="2">
    <source>
        <dbReference type="ARBA" id="ARBA00004906"/>
    </source>
</evidence>
<gene>
    <name evidence="12" type="ORF">SteCoe_32176</name>
</gene>